<dbReference type="OrthoDB" id="9802003at2"/>
<dbReference type="Gene3D" id="3.40.1620.10">
    <property type="entry name" value="YefM-like domain"/>
    <property type="match status" value="1"/>
</dbReference>
<keyword evidence="4" id="KW-1185">Reference proteome</keyword>
<comment type="similarity">
    <text evidence="1 2">Belongs to the phD/YefM antitoxin family.</text>
</comment>
<dbReference type="KEGG" id="hmi:soil367_15220"/>
<evidence type="ECO:0000256" key="2">
    <source>
        <dbReference type="RuleBase" id="RU362080"/>
    </source>
</evidence>
<dbReference type="SUPFAM" id="SSF143120">
    <property type="entry name" value="YefM-like"/>
    <property type="match status" value="1"/>
</dbReference>
<dbReference type="InterPro" id="IPR006442">
    <property type="entry name" value="Antitoxin_Phd/YefM"/>
</dbReference>
<proteinExistence type="inferred from homology"/>
<dbReference type="InterPro" id="IPR036165">
    <property type="entry name" value="YefM-like_sf"/>
</dbReference>
<evidence type="ECO:0000256" key="1">
    <source>
        <dbReference type="ARBA" id="ARBA00009981"/>
    </source>
</evidence>
<dbReference type="EMBL" id="CP031093">
    <property type="protein sequence ID" value="QCF27170.1"/>
    <property type="molecule type" value="Genomic_DNA"/>
</dbReference>
<protein>
    <recommendedName>
        <fullName evidence="2">Antitoxin</fullName>
    </recommendedName>
</protein>
<dbReference type="AlphaFoldDB" id="A0A4V1D921"/>
<sequence length="78" mass="8937">MEIISVKKFTENMESFVEQVFSRHEPPKVTRRAGEAFIIISAEDWAREQETLHVLQNNDQQIAASLDTHGRGPGYSTY</sequence>
<accession>A0A4V1D921</accession>
<organism evidence="3 4">
    <name type="scientific">Hydrocarboniclastica marina</name>
    <dbReference type="NCBI Taxonomy" id="2259620"/>
    <lineage>
        <taxon>Bacteria</taxon>
        <taxon>Pseudomonadati</taxon>
        <taxon>Pseudomonadota</taxon>
        <taxon>Gammaproteobacteria</taxon>
        <taxon>Alteromonadales</taxon>
        <taxon>Alteromonadaceae</taxon>
        <taxon>Hydrocarboniclastica</taxon>
    </lineage>
</organism>
<dbReference type="Pfam" id="PF02604">
    <property type="entry name" value="PhdYeFM_antitox"/>
    <property type="match status" value="1"/>
</dbReference>
<comment type="function">
    <text evidence="2">Antitoxin component of a type II toxin-antitoxin (TA) system.</text>
</comment>
<gene>
    <name evidence="3" type="ORF">soil367_15220</name>
</gene>
<name>A0A4V1D921_9ALTE</name>
<dbReference type="Proteomes" id="UP000298049">
    <property type="component" value="Chromosome"/>
</dbReference>
<reference evidence="3 4" key="1">
    <citation type="submission" date="2018-07" db="EMBL/GenBank/DDBJ databases">
        <title>Marsedoiliclastica nanhaica gen. nov. sp. nov., a novel marine hydrocarbonoclastic bacterium isolated from an in-situ enriched hydrocarbon-degrading consortium in deep-sea sediment.</title>
        <authorList>
            <person name="Dong C."/>
            <person name="Ma T."/>
            <person name="Liu R."/>
            <person name="Shao Z."/>
        </authorList>
    </citation>
    <scope>NUCLEOTIDE SEQUENCE [LARGE SCALE GENOMIC DNA]</scope>
    <source>
        <strain evidence="4">soil36-7</strain>
    </source>
</reference>
<evidence type="ECO:0000313" key="3">
    <source>
        <dbReference type="EMBL" id="QCF27170.1"/>
    </source>
</evidence>
<evidence type="ECO:0000313" key="4">
    <source>
        <dbReference type="Proteomes" id="UP000298049"/>
    </source>
</evidence>
<dbReference type="RefSeq" id="WP_136549878.1">
    <property type="nucleotide sequence ID" value="NZ_CP031093.1"/>
</dbReference>